<evidence type="ECO:0000313" key="3">
    <source>
        <dbReference type="Proteomes" id="UP000286045"/>
    </source>
</evidence>
<name>A0A439CS57_9PEZI</name>
<evidence type="ECO:0000313" key="2">
    <source>
        <dbReference type="EMBL" id="RWA04986.1"/>
    </source>
</evidence>
<feature type="compositionally biased region" description="Polar residues" evidence="1">
    <location>
        <begin position="144"/>
        <end position="154"/>
    </location>
</feature>
<evidence type="ECO:0000256" key="1">
    <source>
        <dbReference type="SAM" id="MobiDB-lite"/>
    </source>
</evidence>
<organism evidence="2 3">
    <name type="scientific">Xylaria grammica</name>
    <dbReference type="NCBI Taxonomy" id="363999"/>
    <lineage>
        <taxon>Eukaryota</taxon>
        <taxon>Fungi</taxon>
        <taxon>Dikarya</taxon>
        <taxon>Ascomycota</taxon>
        <taxon>Pezizomycotina</taxon>
        <taxon>Sordariomycetes</taxon>
        <taxon>Xylariomycetidae</taxon>
        <taxon>Xylariales</taxon>
        <taxon>Xylariaceae</taxon>
        <taxon>Xylaria</taxon>
    </lineage>
</organism>
<feature type="compositionally biased region" description="Polar residues" evidence="1">
    <location>
        <begin position="1"/>
        <end position="18"/>
    </location>
</feature>
<feature type="region of interest" description="Disordered" evidence="1">
    <location>
        <begin position="1"/>
        <end position="216"/>
    </location>
</feature>
<gene>
    <name evidence="2" type="ORF">EKO27_g10121</name>
</gene>
<comment type="caution">
    <text evidence="2">The sequence shown here is derived from an EMBL/GenBank/DDBJ whole genome shotgun (WGS) entry which is preliminary data.</text>
</comment>
<accession>A0A439CS57</accession>
<keyword evidence="3" id="KW-1185">Reference proteome</keyword>
<feature type="compositionally biased region" description="Basic and acidic residues" evidence="1">
    <location>
        <begin position="122"/>
        <end position="137"/>
    </location>
</feature>
<dbReference type="AlphaFoldDB" id="A0A439CS57"/>
<feature type="compositionally biased region" description="Low complexity" evidence="1">
    <location>
        <begin position="32"/>
        <end position="45"/>
    </location>
</feature>
<reference evidence="2 3" key="1">
    <citation type="submission" date="2018-12" db="EMBL/GenBank/DDBJ databases">
        <title>Draft genome sequence of Xylaria grammica IHI A82.</title>
        <authorList>
            <person name="Buettner E."/>
            <person name="Kellner H."/>
        </authorList>
    </citation>
    <scope>NUCLEOTIDE SEQUENCE [LARGE SCALE GENOMIC DNA]</scope>
    <source>
        <strain evidence="2 3">IHI A82</strain>
    </source>
</reference>
<protein>
    <submittedName>
        <fullName evidence="2">Uncharacterized protein</fullName>
    </submittedName>
</protein>
<sequence length="216" mass="22823">MSQQRDYQVRDTGTSSQLSREDDEICSNKATSGSSDSGSDDLGSSQTRSRSSERGLQRHATRRLAQHLQTARTSHSDIPDAARGGPSLGSSSLIGLTLDPLPPDMVPNKKRSLGEVLGDDSPPQKDKLSAEIDRLAGEDLPNDLSASSSGTQNIAPAEPHRHKRIRASGDPSTSRVVPIVPGGPSTSSDEPGNRPGEGRSERTRAASHRGNPATSD</sequence>
<proteinExistence type="predicted"/>
<dbReference type="Proteomes" id="UP000286045">
    <property type="component" value="Unassembled WGS sequence"/>
</dbReference>
<feature type="compositionally biased region" description="Low complexity" evidence="1">
    <location>
        <begin position="84"/>
        <end position="98"/>
    </location>
</feature>
<dbReference type="EMBL" id="RYZI01000492">
    <property type="protein sequence ID" value="RWA04986.1"/>
    <property type="molecule type" value="Genomic_DNA"/>
</dbReference>